<evidence type="ECO:0000313" key="2">
    <source>
        <dbReference type="Proteomes" id="UP001642483"/>
    </source>
</evidence>
<dbReference type="Proteomes" id="UP001642483">
    <property type="component" value="Unassembled WGS sequence"/>
</dbReference>
<protein>
    <submittedName>
        <fullName evidence="1">Uncharacterized protein</fullName>
    </submittedName>
</protein>
<accession>A0ABP0F1Q3</accession>
<sequence length="77" mass="9118">MYVRGEITAVEIHNITYQYQAHIPRTGAKLQLVISWKILKPNGYIIIQQNTFVFSKTRNKFRLRFSVKRFCMIAVMP</sequence>
<proteinExistence type="predicted"/>
<comment type="caution">
    <text evidence="1">The sequence shown here is derived from an EMBL/GenBank/DDBJ whole genome shotgun (WGS) entry which is preliminary data.</text>
</comment>
<dbReference type="EMBL" id="CAWYQH010000001">
    <property type="protein sequence ID" value="CAK8672613.1"/>
    <property type="molecule type" value="Genomic_DNA"/>
</dbReference>
<name>A0ABP0F1Q3_CLALP</name>
<organism evidence="1 2">
    <name type="scientific">Clavelina lepadiformis</name>
    <name type="common">Light-bulb sea squirt</name>
    <name type="synonym">Ascidia lepadiformis</name>
    <dbReference type="NCBI Taxonomy" id="159417"/>
    <lineage>
        <taxon>Eukaryota</taxon>
        <taxon>Metazoa</taxon>
        <taxon>Chordata</taxon>
        <taxon>Tunicata</taxon>
        <taxon>Ascidiacea</taxon>
        <taxon>Aplousobranchia</taxon>
        <taxon>Clavelinidae</taxon>
        <taxon>Clavelina</taxon>
    </lineage>
</organism>
<keyword evidence="2" id="KW-1185">Reference proteome</keyword>
<reference evidence="1 2" key="1">
    <citation type="submission" date="2024-02" db="EMBL/GenBank/DDBJ databases">
        <authorList>
            <person name="Daric V."/>
            <person name="Darras S."/>
        </authorList>
    </citation>
    <scope>NUCLEOTIDE SEQUENCE [LARGE SCALE GENOMIC DNA]</scope>
</reference>
<evidence type="ECO:0000313" key="1">
    <source>
        <dbReference type="EMBL" id="CAK8672613.1"/>
    </source>
</evidence>
<gene>
    <name evidence="1" type="ORF">CVLEPA_LOCUS2315</name>
</gene>